<evidence type="ECO:0000313" key="3">
    <source>
        <dbReference type="EMBL" id="REI42629.1"/>
    </source>
</evidence>
<feature type="domain" description="Serine dehydratase-like alpha subunit" evidence="2">
    <location>
        <begin position="142"/>
        <end position="420"/>
    </location>
</feature>
<evidence type="ECO:0000313" key="4">
    <source>
        <dbReference type="Proteomes" id="UP000263486"/>
    </source>
</evidence>
<name>A0ABX9KJZ5_9FUSO</name>
<dbReference type="Proteomes" id="UP000263486">
    <property type="component" value="Unassembled WGS sequence"/>
</dbReference>
<comment type="caution">
    <text evidence="3">The sequence shown here is derived from an EMBL/GenBank/DDBJ whole genome shotgun (WGS) entry which is preliminary data.</text>
</comment>
<sequence length="427" mass="45394">MNVKKVVKILNEEIVPAEGCTEPIAIAYVGAKAVEILGKKPTRLDIYVSGNMIKNVKSVNVPNGGGMVGIEVSAVMGAVAGNADAELMVISSVTPGQLEEVKEFIKNKEINVIHEKTDVKLYARVVAYNGEESASVEIKHLHTNITKVEKNREVLINRACNDTNFTSTDEDRGILTIEGIYNFAKTVNLSEIEDIFKMVVDYNSAIAKEGLTKKYGVNMGSMIRENMEKGIYGNDQKNRSASFAAAGSDARMAGCPLPVMTTSGSGNQGMTASLPIIQHCSDNNLSYEETIRGLAFSHLACIHIKTNVGRLSAYCGAICASAGVSGALAFVMGESLEVVADSITNTLGNVSGMICDGAKASCAMKIASGIYAAFDSVHLSKAKKVLSNGEGIVGEDIEKTIKNIGILSQIGMDGTDQTILGIMTNKY</sequence>
<dbReference type="PANTHER" id="PTHR30501:SF2">
    <property type="entry name" value="UPF0597 PROTEIN YHAM"/>
    <property type="match status" value="1"/>
</dbReference>
<proteinExistence type="inferred from homology"/>
<evidence type="ECO:0000259" key="2">
    <source>
        <dbReference type="Pfam" id="PF03313"/>
    </source>
</evidence>
<gene>
    <name evidence="3" type="ORF">DYH56_02360</name>
</gene>
<reference evidence="3 4" key="1">
    <citation type="submission" date="2018-08" db="EMBL/GenBank/DDBJ databases">
        <title>Draft genome sequence of Psychrilyobacter sp. strain SD5 isolated from Black Sea water.</title>
        <authorList>
            <person name="Yadav S."/>
            <person name="Villanueva L."/>
            <person name="Damste J.S.S."/>
        </authorList>
    </citation>
    <scope>NUCLEOTIDE SEQUENCE [LARGE SCALE GENOMIC DNA]</scope>
    <source>
        <strain evidence="3 4">SD5</strain>
    </source>
</reference>
<dbReference type="Pfam" id="PF03313">
    <property type="entry name" value="SDH_alpha"/>
    <property type="match status" value="1"/>
</dbReference>
<dbReference type="RefSeq" id="WP_114641253.1">
    <property type="nucleotide sequence ID" value="NZ_JAACIO010000003.1"/>
</dbReference>
<dbReference type="HAMAP" id="MF_01845">
    <property type="entry name" value="UPF0597"/>
    <property type="match status" value="1"/>
</dbReference>
<comment type="similarity">
    <text evidence="1">Belongs to the UPF0597 family.</text>
</comment>
<dbReference type="InterPro" id="IPR005130">
    <property type="entry name" value="Ser_deHydtase-like_asu"/>
</dbReference>
<organism evidence="3 4">
    <name type="scientific">Psychrilyobacter piezotolerans</name>
    <dbReference type="NCBI Taxonomy" id="2293438"/>
    <lineage>
        <taxon>Bacteria</taxon>
        <taxon>Fusobacteriati</taxon>
        <taxon>Fusobacteriota</taxon>
        <taxon>Fusobacteriia</taxon>
        <taxon>Fusobacteriales</taxon>
        <taxon>Fusobacteriaceae</taxon>
        <taxon>Psychrilyobacter</taxon>
    </lineage>
</organism>
<accession>A0ABX9KJZ5</accession>
<protein>
    <recommendedName>
        <fullName evidence="1">UPF0597 protein DYH56_02360</fullName>
    </recommendedName>
</protein>
<evidence type="ECO:0000256" key="1">
    <source>
        <dbReference type="HAMAP-Rule" id="MF_01845"/>
    </source>
</evidence>
<dbReference type="PIRSF" id="PIRSF006054">
    <property type="entry name" value="UCP006054"/>
    <property type="match status" value="1"/>
</dbReference>
<keyword evidence="4" id="KW-1185">Reference proteome</keyword>
<dbReference type="InterPro" id="IPR021144">
    <property type="entry name" value="UPF0597"/>
</dbReference>
<dbReference type="PANTHER" id="PTHR30501">
    <property type="entry name" value="UPF0597 PROTEIN YHAM"/>
    <property type="match status" value="1"/>
</dbReference>
<dbReference type="EMBL" id="QUAJ01000003">
    <property type="protein sequence ID" value="REI42629.1"/>
    <property type="molecule type" value="Genomic_DNA"/>
</dbReference>